<dbReference type="PANTHER" id="PTHR37984">
    <property type="entry name" value="PROTEIN CBG26694"/>
    <property type="match status" value="1"/>
</dbReference>
<dbReference type="CDD" id="cd09274">
    <property type="entry name" value="RNase_HI_RT_Ty3"/>
    <property type="match status" value="1"/>
</dbReference>
<dbReference type="InterPro" id="IPR021109">
    <property type="entry name" value="Peptidase_aspartic_dom_sf"/>
</dbReference>
<keyword evidence="3" id="KW-0548">Nucleotidyltransferase</keyword>
<dbReference type="Gene3D" id="3.30.70.270">
    <property type="match status" value="2"/>
</dbReference>
<dbReference type="InterPro" id="IPR012337">
    <property type="entry name" value="RNaseH-like_sf"/>
</dbReference>
<feature type="domain" description="Reverse transcriptase" evidence="10">
    <location>
        <begin position="618"/>
        <end position="797"/>
    </location>
</feature>
<dbReference type="InterPro" id="IPR043128">
    <property type="entry name" value="Rev_trsase/Diguanyl_cyclase"/>
</dbReference>
<accession>A0A2K3N3C5</accession>
<evidence type="ECO:0000313" key="11">
    <source>
        <dbReference type="EMBL" id="PNX97560.1"/>
    </source>
</evidence>
<reference evidence="11 12" key="1">
    <citation type="journal article" date="2014" name="Am. J. Bot.">
        <title>Genome assembly and annotation for red clover (Trifolium pratense; Fabaceae).</title>
        <authorList>
            <person name="Istvanek J."/>
            <person name="Jaros M."/>
            <person name="Krenek A."/>
            <person name="Repkova J."/>
        </authorList>
    </citation>
    <scope>NUCLEOTIDE SEQUENCE [LARGE SCALE GENOMIC DNA]</scope>
    <source>
        <strain evidence="12">cv. Tatra</strain>
        <tissue evidence="11">Young leaves</tissue>
    </source>
</reference>
<dbReference type="InterPro" id="IPR050951">
    <property type="entry name" value="Retrovirus_Pol_polyprotein"/>
</dbReference>
<gene>
    <name evidence="11" type="ORF">L195_g020791</name>
</gene>
<keyword evidence="6" id="KW-0378">Hydrolase</keyword>
<dbReference type="Gene3D" id="2.40.70.10">
    <property type="entry name" value="Acid Proteases"/>
    <property type="match status" value="1"/>
</dbReference>
<evidence type="ECO:0000256" key="8">
    <source>
        <dbReference type="ARBA" id="ARBA00023268"/>
    </source>
</evidence>
<keyword evidence="5" id="KW-0255">Endonuclease</keyword>
<protein>
    <submittedName>
        <fullName evidence="11">Retrotransposon-related protein</fullName>
    </submittedName>
</protein>
<dbReference type="Pfam" id="PF03732">
    <property type="entry name" value="Retrotrans_gag"/>
    <property type="match status" value="1"/>
</dbReference>
<dbReference type="GO" id="GO:0008233">
    <property type="term" value="F:peptidase activity"/>
    <property type="evidence" value="ECO:0007669"/>
    <property type="project" value="UniProtKB-KW"/>
</dbReference>
<dbReference type="CDD" id="cd00303">
    <property type="entry name" value="retropepsin_like"/>
    <property type="match status" value="1"/>
</dbReference>
<dbReference type="InterPro" id="IPR000477">
    <property type="entry name" value="RT_dom"/>
</dbReference>
<keyword evidence="4" id="KW-0540">Nuclease</keyword>
<proteinExistence type="predicted"/>
<evidence type="ECO:0000256" key="9">
    <source>
        <dbReference type="SAM" id="MobiDB-lite"/>
    </source>
</evidence>
<keyword evidence="7" id="KW-0695">RNA-directed DNA polymerase</keyword>
<feature type="non-terminal residue" evidence="11">
    <location>
        <position position="1201"/>
    </location>
</feature>
<dbReference type="CDD" id="cd01647">
    <property type="entry name" value="RT_LTR"/>
    <property type="match status" value="1"/>
</dbReference>
<feature type="region of interest" description="Disordered" evidence="9">
    <location>
        <begin position="252"/>
        <end position="311"/>
    </location>
</feature>
<keyword evidence="1" id="KW-0645">Protease</keyword>
<dbReference type="FunFam" id="3.10.10.10:FF:000007">
    <property type="entry name" value="Retrovirus-related Pol polyprotein from transposon 17.6-like Protein"/>
    <property type="match status" value="1"/>
</dbReference>
<dbReference type="Pfam" id="PF08284">
    <property type="entry name" value="RVP_2"/>
    <property type="match status" value="1"/>
</dbReference>
<dbReference type="GO" id="GO:0003964">
    <property type="term" value="F:RNA-directed DNA polymerase activity"/>
    <property type="evidence" value="ECO:0007669"/>
    <property type="project" value="UniProtKB-KW"/>
</dbReference>
<dbReference type="InterPro" id="IPR041577">
    <property type="entry name" value="RT_RNaseH_2"/>
</dbReference>
<evidence type="ECO:0000256" key="5">
    <source>
        <dbReference type="ARBA" id="ARBA00022759"/>
    </source>
</evidence>
<evidence type="ECO:0000313" key="12">
    <source>
        <dbReference type="Proteomes" id="UP000236291"/>
    </source>
</evidence>
<evidence type="ECO:0000256" key="4">
    <source>
        <dbReference type="ARBA" id="ARBA00022722"/>
    </source>
</evidence>
<name>A0A2K3N3C5_TRIPR</name>
<dbReference type="AlphaFoldDB" id="A0A2K3N3C5"/>
<dbReference type="InterPro" id="IPR036397">
    <property type="entry name" value="RNaseH_sf"/>
</dbReference>
<dbReference type="InterPro" id="IPR043502">
    <property type="entry name" value="DNA/RNA_pol_sf"/>
</dbReference>
<dbReference type="SUPFAM" id="SSF53098">
    <property type="entry name" value="Ribonuclease H-like"/>
    <property type="match status" value="1"/>
</dbReference>
<dbReference type="SUPFAM" id="SSF56672">
    <property type="entry name" value="DNA/RNA polymerases"/>
    <property type="match status" value="1"/>
</dbReference>
<sequence>MPRAYKAPKMADRVAAVEGRLAGVEESILALREFIGAEIQRAVASRETPMPSAATVTSQLDEFRLSAKKVELPSFNGDDPVAWITRAETYFEVQRISEEVRIQLTKLSMDGPTIHWFNLWRDSTEELSWENLKEAMMARFGGDRLENPFEELKELKQSGTVADYIAEFELYSSQCGRLPEQQFLGYFVGGLRHDIRSRVRTFKPRNRYVAMQLARDIEREFSEEVGHGSGSRFKPGQGSWARTQKPLWAYREGEGKANSNLTQTGGELGKTRSSQASGSQTGSTRSPTSPVGSRANYDRRNPRGIRHIPGAEVNERRAKGLCFRCNERWDPLHQCASKQLRVLILGDDEFINDDGEIVVLEGDSEEEKEADELECKSLGVFGLSTTPKQVRTMKLEGGLKGANILVLIDSGATHNFISPKVVEALGLSLVPSNPLGVKLGDGHRVMTMGKCVGISVALGDMETTFDAYILEIGGVDLILGVVWLETLGKVTMDWKEMSMLFTYKGNLVKLVGQPLEDKMVTFQSLMCTFRVIEEESWPTLMATNGVSAQGLNEVQDEAMQVLLHKFSSVFCDINGLPPARNTSHSIVLLHGTGPVSVRPYRYPHHHKDEIERQIQSLLQQGVIRNSTSAFSSPVILVKKKDKSWRMCVDYRALNKVTVQDKYPIPVVDELLDELQGSTYFSKLDLKSGYHQIRMKEEDIHKTAFRTHEGHYEYMVMPFGLTNAPATFQSVMNEIFKPYLRKFVLVFFDDILVYSTNWANHLEHLALVLQILLKHQFVANKGKCAFGQERIEYLGHVISKAGVNVDPSKVDSVLQWPVPKNVKGVRGFLGLTGYYRKFIANYGNIAKPLTELTKKDGFQWNTAAEEAFQRLKLAVTSAPVLALPNFNLPFEIECDASGKGVGAVLMQLKHPIAYFSKAFASSKLSKSAYDKELMALVLAIQHWRHYLLGRRFIVYSDQKSLRHLLQQRITTSNQQEWMAKLLGFDFEVIYKVGVENKVADALSRKHEEAEVKTLLSYPIWTQGGQLQQEIMQDPVLKQIVEAIQSDPMSKPGFTIKGGILFYKNRLVISAKSPMIDDLLKDFHSSPSGGHSGYLRTYRRMAGTLYWQGMMKRVQEFIKACDTCQRQKYAATTPSGLLQPLPIPGLVWSEISMDFITNLPKSNGYEAILVVVDRLSKYSHFVPLKHPFTARSIASIFVKEIVR</sequence>
<dbReference type="Proteomes" id="UP000236291">
    <property type="component" value="Unassembled WGS sequence"/>
</dbReference>
<dbReference type="Pfam" id="PF17921">
    <property type="entry name" value="Integrase_H2C2"/>
    <property type="match status" value="1"/>
</dbReference>
<dbReference type="InterPro" id="IPR005162">
    <property type="entry name" value="Retrotrans_gag_dom"/>
</dbReference>
<dbReference type="PANTHER" id="PTHR37984:SF5">
    <property type="entry name" value="PROTEIN NYNRIN-LIKE"/>
    <property type="match status" value="1"/>
</dbReference>
<comment type="caution">
    <text evidence="11">The sequence shown here is derived from an EMBL/GenBank/DDBJ whole genome shotgun (WGS) entry which is preliminary data.</text>
</comment>
<dbReference type="Gene3D" id="3.30.420.10">
    <property type="entry name" value="Ribonuclease H-like superfamily/Ribonuclease H"/>
    <property type="match status" value="1"/>
</dbReference>
<evidence type="ECO:0000256" key="1">
    <source>
        <dbReference type="ARBA" id="ARBA00022670"/>
    </source>
</evidence>
<keyword evidence="8" id="KW-0511">Multifunctional enzyme</keyword>
<dbReference type="GO" id="GO:0006508">
    <property type="term" value="P:proteolysis"/>
    <property type="evidence" value="ECO:0007669"/>
    <property type="project" value="UniProtKB-KW"/>
</dbReference>
<dbReference type="Gene3D" id="3.10.10.10">
    <property type="entry name" value="HIV Type 1 Reverse Transcriptase, subunit A, domain 1"/>
    <property type="match status" value="1"/>
</dbReference>
<dbReference type="InterPro" id="IPR041588">
    <property type="entry name" value="Integrase_H2C2"/>
</dbReference>
<keyword evidence="2" id="KW-0808">Transferase</keyword>
<dbReference type="GO" id="GO:0003676">
    <property type="term" value="F:nucleic acid binding"/>
    <property type="evidence" value="ECO:0007669"/>
    <property type="project" value="InterPro"/>
</dbReference>
<dbReference type="SUPFAM" id="SSF50630">
    <property type="entry name" value="Acid proteases"/>
    <property type="match status" value="1"/>
</dbReference>
<evidence type="ECO:0000259" key="10">
    <source>
        <dbReference type="PROSITE" id="PS50878"/>
    </source>
</evidence>
<dbReference type="Pfam" id="PF17919">
    <property type="entry name" value="RT_RNaseH_2"/>
    <property type="match status" value="1"/>
</dbReference>
<evidence type="ECO:0000256" key="6">
    <source>
        <dbReference type="ARBA" id="ARBA00022801"/>
    </source>
</evidence>
<dbReference type="FunFam" id="3.30.70.270:FF:000020">
    <property type="entry name" value="Transposon Tf2-6 polyprotein-like Protein"/>
    <property type="match status" value="1"/>
</dbReference>
<evidence type="ECO:0000256" key="2">
    <source>
        <dbReference type="ARBA" id="ARBA00022679"/>
    </source>
</evidence>
<dbReference type="Gene3D" id="1.10.340.70">
    <property type="match status" value="1"/>
</dbReference>
<dbReference type="PROSITE" id="PS50878">
    <property type="entry name" value="RT_POL"/>
    <property type="match status" value="1"/>
</dbReference>
<dbReference type="Pfam" id="PF00078">
    <property type="entry name" value="RVT_1"/>
    <property type="match status" value="1"/>
</dbReference>
<evidence type="ECO:0000256" key="3">
    <source>
        <dbReference type="ARBA" id="ARBA00022695"/>
    </source>
</evidence>
<dbReference type="EMBL" id="ASHM01015687">
    <property type="protein sequence ID" value="PNX97560.1"/>
    <property type="molecule type" value="Genomic_DNA"/>
</dbReference>
<evidence type="ECO:0000256" key="7">
    <source>
        <dbReference type="ARBA" id="ARBA00022918"/>
    </source>
</evidence>
<dbReference type="GO" id="GO:0004519">
    <property type="term" value="F:endonuclease activity"/>
    <property type="evidence" value="ECO:0007669"/>
    <property type="project" value="UniProtKB-KW"/>
</dbReference>
<organism evidence="11 12">
    <name type="scientific">Trifolium pratense</name>
    <name type="common">Red clover</name>
    <dbReference type="NCBI Taxonomy" id="57577"/>
    <lineage>
        <taxon>Eukaryota</taxon>
        <taxon>Viridiplantae</taxon>
        <taxon>Streptophyta</taxon>
        <taxon>Embryophyta</taxon>
        <taxon>Tracheophyta</taxon>
        <taxon>Spermatophyta</taxon>
        <taxon>Magnoliopsida</taxon>
        <taxon>eudicotyledons</taxon>
        <taxon>Gunneridae</taxon>
        <taxon>Pentapetalae</taxon>
        <taxon>rosids</taxon>
        <taxon>fabids</taxon>
        <taxon>Fabales</taxon>
        <taxon>Fabaceae</taxon>
        <taxon>Papilionoideae</taxon>
        <taxon>50 kb inversion clade</taxon>
        <taxon>NPAAA clade</taxon>
        <taxon>Hologalegina</taxon>
        <taxon>IRL clade</taxon>
        <taxon>Trifolieae</taxon>
        <taxon>Trifolium</taxon>
    </lineage>
</organism>
<reference evidence="11 12" key="2">
    <citation type="journal article" date="2017" name="Front. Plant Sci.">
        <title>Gene Classification and Mining of Molecular Markers Useful in Red Clover (Trifolium pratense) Breeding.</title>
        <authorList>
            <person name="Istvanek J."/>
            <person name="Dluhosova J."/>
            <person name="Dluhos P."/>
            <person name="Patkova L."/>
            <person name="Nedelnik J."/>
            <person name="Repkova J."/>
        </authorList>
    </citation>
    <scope>NUCLEOTIDE SEQUENCE [LARGE SCALE GENOMIC DNA]</scope>
    <source>
        <strain evidence="12">cv. Tatra</strain>
        <tissue evidence="11">Young leaves</tissue>
    </source>
</reference>
<dbReference type="ExpressionAtlas" id="A0A2K3N3C5">
    <property type="expression patterns" value="baseline"/>
</dbReference>
<feature type="compositionally biased region" description="Low complexity" evidence="9">
    <location>
        <begin position="272"/>
        <end position="286"/>
    </location>
</feature>